<dbReference type="Gene3D" id="2.60.120.1390">
    <property type="match status" value="1"/>
</dbReference>
<gene>
    <name evidence="1" type="ORF">S03H2_33584</name>
</gene>
<name>X1GWJ3_9ZZZZ</name>
<organism evidence="1">
    <name type="scientific">marine sediment metagenome</name>
    <dbReference type="NCBI Taxonomy" id="412755"/>
    <lineage>
        <taxon>unclassified sequences</taxon>
        <taxon>metagenomes</taxon>
        <taxon>ecological metagenomes</taxon>
    </lineage>
</organism>
<reference evidence="1" key="1">
    <citation type="journal article" date="2014" name="Front. Microbiol.">
        <title>High frequency of phylogenetically diverse reductive dehalogenase-homologous genes in deep subseafloor sedimentary metagenomes.</title>
        <authorList>
            <person name="Kawai M."/>
            <person name="Futagami T."/>
            <person name="Toyoda A."/>
            <person name="Takaki Y."/>
            <person name="Nishi S."/>
            <person name="Hori S."/>
            <person name="Arai W."/>
            <person name="Tsubouchi T."/>
            <person name="Morono Y."/>
            <person name="Uchiyama I."/>
            <person name="Ito T."/>
            <person name="Fujiyama A."/>
            <person name="Inagaki F."/>
            <person name="Takami H."/>
        </authorList>
    </citation>
    <scope>NUCLEOTIDE SEQUENCE</scope>
    <source>
        <strain evidence="1">Expedition CK06-06</strain>
    </source>
</reference>
<accession>X1GWJ3</accession>
<comment type="caution">
    <text evidence="1">The sequence shown here is derived from an EMBL/GenBank/DDBJ whole genome shotgun (WGS) entry which is preliminary data.</text>
</comment>
<protein>
    <submittedName>
        <fullName evidence="1">Uncharacterized protein</fullName>
    </submittedName>
</protein>
<feature type="non-terminal residue" evidence="1">
    <location>
        <position position="1"/>
    </location>
</feature>
<dbReference type="AlphaFoldDB" id="X1GWJ3"/>
<sequence>HIYDPVYFQEDIKVTVQQMGSAMKQKVLPIYGDSLIFSSKNHTRRHPDDGYYLRSDDVCATAYWYQWPIIKSWEPLPDKELRSENLYVEKQEK</sequence>
<proteinExistence type="predicted"/>
<dbReference type="EMBL" id="BARU01020449">
    <property type="protein sequence ID" value="GAH49230.1"/>
    <property type="molecule type" value="Genomic_DNA"/>
</dbReference>
<evidence type="ECO:0000313" key="1">
    <source>
        <dbReference type="EMBL" id="GAH49230.1"/>
    </source>
</evidence>